<comment type="subunit">
    <text evidence="9">Component of the nuclear pore complex (NPC).</text>
</comment>
<accession>A0A9P6UU68</accession>
<dbReference type="GO" id="GO:0017056">
    <property type="term" value="F:structural constituent of nuclear pore"/>
    <property type="evidence" value="ECO:0007669"/>
    <property type="project" value="TreeGrafter"/>
</dbReference>
<evidence type="ECO:0000256" key="1">
    <source>
        <dbReference type="ARBA" id="ARBA00004567"/>
    </source>
</evidence>
<evidence type="ECO:0000256" key="8">
    <source>
        <dbReference type="ARBA" id="ARBA00023242"/>
    </source>
</evidence>
<evidence type="ECO:0000256" key="4">
    <source>
        <dbReference type="ARBA" id="ARBA00022816"/>
    </source>
</evidence>
<comment type="caution">
    <text evidence="10">The sequence shown here is derived from an EMBL/GenBank/DDBJ whole genome shotgun (WGS) entry which is preliminary data.</text>
</comment>
<dbReference type="GO" id="GO:0006606">
    <property type="term" value="P:protein import into nucleus"/>
    <property type="evidence" value="ECO:0007669"/>
    <property type="project" value="TreeGrafter"/>
</dbReference>
<dbReference type="GO" id="GO:0031965">
    <property type="term" value="C:nuclear membrane"/>
    <property type="evidence" value="ECO:0007669"/>
    <property type="project" value="UniProtKB-UniRule"/>
</dbReference>
<dbReference type="Pfam" id="PF07575">
    <property type="entry name" value="Nucleopor_Nup85"/>
    <property type="match status" value="1"/>
</dbReference>
<evidence type="ECO:0000313" key="10">
    <source>
        <dbReference type="EMBL" id="KAG0319865.1"/>
    </source>
</evidence>
<keyword evidence="4 9" id="KW-0509">mRNA transport</keyword>
<evidence type="ECO:0000256" key="2">
    <source>
        <dbReference type="ARBA" id="ARBA00005573"/>
    </source>
</evidence>
<dbReference type="GO" id="GO:0045893">
    <property type="term" value="P:positive regulation of DNA-templated transcription"/>
    <property type="evidence" value="ECO:0007669"/>
    <property type="project" value="TreeGrafter"/>
</dbReference>
<keyword evidence="7 9" id="KW-0906">Nuclear pore complex</keyword>
<dbReference type="PANTHER" id="PTHR13373:SF21">
    <property type="entry name" value="NUCLEAR PORE COMPLEX PROTEIN NUP85"/>
    <property type="match status" value="1"/>
</dbReference>
<keyword evidence="5 9" id="KW-0653">Protein transport</keyword>
<evidence type="ECO:0000256" key="3">
    <source>
        <dbReference type="ARBA" id="ARBA00022448"/>
    </source>
</evidence>
<reference evidence="10" key="1">
    <citation type="journal article" date="2020" name="Fungal Divers.">
        <title>Resolving the Mortierellaceae phylogeny through synthesis of multi-gene phylogenetics and phylogenomics.</title>
        <authorList>
            <person name="Vandepol N."/>
            <person name="Liber J."/>
            <person name="Desiro A."/>
            <person name="Na H."/>
            <person name="Kennedy M."/>
            <person name="Barry K."/>
            <person name="Grigoriev I.V."/>
            <person name="Miller A.N."/>
            <person name="O'Donnell K."/>
            <person name="Stajich J.E."/>
            <person name="Bonito G."/>
        </authorList>
    </citation>
    <scope>NUCLEOTIDE SEQUENCE</scope>
    <source>
        <strain evidence="10">REB-010B</strain>
    </source>
</reference>
<dbReference type="EMBL" id="JAAAIP010000306">
    <property type="protein sequence ID" value="KAG0319865.1"/>
    <property type="molecule type" value="Genomic_DNA"/>
</dbReference>
<comment type="subcellular location">
    <subcellularLocation>
        <location evidence="1 9">Nucleus</location>
        <location evidence="1 9">Nuclear pore complex</location>
    </subcellularLocation>
</comment>
<dbReference type="AlphaFoldDB" id="A0A9P6UU68"/>
<evidence type="ECO:0000256" key="5">
    <source>
        <dbReference type="ARBA" id="ARBA00022927"/>
    </source>
</evidence>
<name>A0A9P6UU68_9FUNG</name>
<keyword evidence="9" id="KW-0472">Membrane</keyword>
<gene>
    <name evidence="10" type="primary">NUP85</name>
    <name evidence="10" type="ORF">BGZ99_004868</name>
</gene>
<protein>
    <recommendedName>
        <fullName evidence="9">Nuclear pore complex protein Nup85</fullName>
    </recommendedName>
</protein>
<dbReference type="GO" id="GO:0006406">
    <property type="term" value="P:mRNA export from nucleus"/>
    <property type="evidence" value="ECO:0007669"/>
    <property type="project" value="TreeGrafter"/>
</dbReference>
<dbReference type="OrthoDB" id="17644at2759"/>
<dbReference type="GO" id="GO:0031080">
    <property type="term" value="C:nuclear pore outer ring"/>
    <property type="evidence" value="ECO:0007669"/>
    <property type="project" value="TreeGrafter"/>
</dbReference>
<evidence type="ECO:0000256" key="9">
    <source>
        <dbReference type="RuleBase" id="RU365073"/>
    </source>
</evidence>
<proteinExistence type="inferred from homology"/>
<dbReference type="Proteomes" id="UP000738325">
    <property type="component" value="Unassembled WGS sequence"/>
</dbReference>
<evidence type="ECO:0000256" key="6">
    <source>
        <dbReference type="ARBA" id="ARBA00023010"/>
    </source>
</evidence>
<keyword evidence="3 9" id="KW-0813">Transport</keyword>
<keyword evidence="11" id="KW-1185">Reference proteome</keyword>
<dbReference type="PANTHER" id="PTHR13373">
    <property type="entry name" value="FROUNT PROTEIN-RELATED"/>
    <property type="match status" value="1"/>
</dbReference>
<keyword evidence="8 9" id="KW-0539">Nucleus</keyword>
<comment type="similarity">
    <text evidence="2 9">Belongs to the nucleoporin Nup85 family.</text>
</comment>
<organism evidence="10 11">
    <name type="scientific">Dissophora globulifera</name>
    <dbReference type="NCBI Taxonomy" id="979702"/>
    <lineage>
        <taxon>Eukaryota</taxon>
        <taxon>Fungi</taxon>
        <taxon>Fungi incertae sedis</taxon>
        <taxon>Mucoromycota</taxon>
        <taxon>Mortierellomycotina</taxon>
        <taxon>Mortierellomycetes</taxon>
        <taxon>Mortierellales</taxon>
        <taxon>Mortierellaceae</taxon>
        <taxon>Dissophora</taxon>
    </lineage>
</organism>
<evidence type="ECO:0000256" key="7">
    <source>
        <dbReference type="ARBA" id="ARBA00023132"/>
    </source>
</evidence>
<sequence length="749" mass="84736">MAAIPLIQPSSSASRFSASDIRRSIFSTPTVDINDASTEQDLNDEYAGQDEVPTLYLDPSPIGKGTAAESWTRQNRTIGATFRPSTNELAVFVAGKKAAEEVGGSSVFNPSRDMLHDLDTTTEITFPVKQHSSAKDNTVFLCQASIPESRIPFITQMFGIFLNTTAKDPYAEPEVYKRHFDQYYEGIQRNLLQLYESKSDMETAMAAEHTQELDLMEKLGAIWQLAEFVFFTGDDKKPIAFLFCEWLSAHDTSFDVDIGKTLLRLKGRLSHPDFWPYIYQCLLRGMRKSVIFMVEQTLNDETDEDAADALEVFLKALQGIPSSETTIPDGKTHQRHRKWQEECLKIADSKLLKHLGEAAQTAMSILIGDVETILSVTDVWEEAFSGILLYTNPSCPRYELSPILKICSSRYLEDTDVSLIDRIKIAILEMDAIKTIRHCGNFHPWLVAHLADVLQQYDYLNMSQLQLQDIPSMGWDMSIRDFFLTSYAQSLMSNTNLWEATAGYLLNCGHTGKAMLGEWICHVPLESSRKAHKVMRFCKDNDLADSLRSINRVMAVEEEKRGQYALAIQHFIASKDNDRVAKVADDLMLDFLQNGNLDLQDTLASIPNSTLNYHVEFLRSYARFHQDYKNGSLTKAGRTLIQLMSSGKAPTKYWAVMLFDALPLLENKRDLVFDSSDTYEMMRCLEEVVGSQHKVEYLQLLSTRVPSAAPTAEDKEELLSLVRLSLVRNLARSFVHQPRDMDLDVAMAE</sequence>
<evidence type="ECO:0000313" key="11">
    <source>
        <dbReference type="Proteomes" id="UP000738325"/>
    </source>
</evidence>
<keyword evidence="6 9" id="KW-0811">Translocation</keyword>
<dbReference type="InterPro" id="IPR011502">
    <property type="entry name" value="Nucleoporin_Nup85"/>
</dbReference>
<comment type="function">
    <text evidence="9">Functions as a component of the nuclear pore complex (NPC).</text>
</comment>